<feature type="domain" description="tRNA nucleotidyltransferase/poly(A) polymerase RNA and SrmB- binding" evidence="13">
    <location>
        <begin position="149"/>
        <end position="210"/>
    </location>
</feature>
<dbReference type="InterPro" id="IPR012006">
    <property type="entry name" value="CCA_bact"/>
</dbReference>
<dbReference type="InterPro" id="IPR043519">
    <property type="entry name" value="NT_sf"/>
</dbReference>
<dbReference type="PIRSF" id="PIRSF000813">
    <property type="entry name" value="CCA_bact"/>
    <property type="match status" value="1"/>
</dbReference>
<dbReference type="GO" id="GO:0042245">
    <property type="term" value="P:RNA repair"/>
    <property type="evidence" value="ECO:0007669"/>
    <property type="project" value="UniProtKB-KW"/>
</dbReference>
<dbReference type="InterPro" id="IPR002646">
    <property type="entry name" value="PolA_pol_head_dom"/>
</dbReference>
<dbReference type="RefSeq" id="WP_130255877.1">
    <property type="nucleotide sequence ID" value="NZ_PPSX01000043.1"/>
</dbReference>
<evidence type="ECO:0000256" key="5">
    <source>
        <dbReference type="ARBA" id="ARBA00022723"/>
    </source>
</evidence>
<feature type="domain" description="Poly A polymerase head" evidence="12">
    <location>
        <begin position="3"/>
        <end position="122"/>
    </location>
</feature>
<dbReference type="PANTHER" id="PTHR47545">
    <property type="entry name" value="MULTIFUNCTIONAL CCA PROTEIN"/>
    <property type="match status" value="1"/>
</dbReference>
<keyword evidence="2 11" id="KW-0808">Transferase</keyword>
<evidence type="ECO:0000313" key="14">
    <source>
        <dbReference type="EMBL" id="RZQ52758.1"/>
    </source>
</evidence>
<dbReference type="GO" id="GO:0005524">
    <property type="term" value="F:ATP binding"/>
    <property type="evidence" value="ECO:0007669"/>
    <property type="project" value="UniProtKB-KW"/>
</dbReference>
<proteinExistence type="inferred from homology"/>
<evidence type="ECO:0000256" key="3">
    <source>
        <dbReference type="ARBA" id="ARBA00022694"/>
    </source>
</evidence>
<keyword evidence="8" id="KW-0067">ATP-binding</keyword>
<dbReference type="Pfam" id="PF01743">
    <property type="entry name" value="PolyA_pol"/>
    <property type="match status" value="1"/>
</dbReference>
<evidence type="ECO:0000256" key="6">
    <source>
        <dbReference type="ARBA" id="ARBA00022741"/>
    </source>
</evidence>
<dbReference type="Pfam" id="PF12627">
    <property type="entry name" value="PolyA_pol_RNAbd"/>
    <property type="match status" value="1"/>
</dbReference>
<keyword evidence="9" id="KW-0460">Magnesium</keyword>
<evidence type="ECO:0000256" key="2">
    <source>
        <dbReference type="ARBA" id="ARBA00022679"/>
    </source>
</evidence>
<dbReference type="SUPFAM" id="SSF81301">
    <property type="entry name" value="Nucleotidyltransferase"/>
    <property type="match status" value="1"/>
</dbReference>
<accession>A0A4V2EJL4</accession>
<evidence type="ECO:0000256" key="4">
    <source>
        <dbReference type="ARBA" id="ARBA00022695"/>
    </source>
</evidence>
<dbReference type="InterPro" id="IPR050124">
    <property type="entry name" value="tRNA_CCA-adding_enzyme"/>
</dbReference>
<dbReference type="Proteomes" id="UP000291338">
    <property type="component" value="Unassembled WGS sequence"/>
</dbReference>
<dbReference type="Gene3D" id="1.10.3090.10">
    <property type="entry name" value="cca-adding enzyme, domain 2"/>
    <property type="match status" value="1"/>
</dbReference>
<keyword evidence="10 11" id="KW-0694">RNA-binding</keyword>
<keyword evidence="3" id="KW-0819">tRNA processing</keyword>
<evidence type="ECO:0000259" key="13">
    <source>
        <dbReference type="Pfam" id="PF12627"/>
    </source>
</evidence>
<evidence type="ECO:0000256" key="8">
    <source>
        <dbReference type="ARBA" id="ARBA00022840"/>
    </source>
</evidence>
<evidence type="ECO:0000256" key="9">
    <source>
        <dbReference type="ARBA" id="ARBA00022842"/>
    </source>
</evidence>
<dbReference type="GO" id="GO:0001680">
    <property type="term" value="P:tRNA 3'-terminal CCA addition"/>
    <property type="evidence" value="ECO:0007669"/>
    <property type="project" value="InterPro"/>
</dbReference>
<organism evidence="14 15">
    <name type="scientific">Pseudoalteromonas phenolica</name>
    <dbReference type="NCBI Taxonomy" id="161398"/>
    <lineage>
        <taxon>Bacteria</taxon>
        <taxon>Pseudomonadati</taxon>
        <taxon>Pseudomonadota</taxon>
        <taxon>Gammaproteobacteria</taxon>
        <taxon>Alteromonadales</taxon>
        <taxon>Pseudoalteromonadaceae</taxon>
        <taxon>Pseudoalteromonas</taxon>
    </lineage>
</organism>
<evidence type="ECO:0000259" key="12">
    <source>
        <dbReference type="Pfam" id="PF01743"/>
    </source>
</evidence>
<comment type="similarity">
    <text evidence="11">Belongs to the tRNA nucleotidyltransferase/poly(A) polymerase family.</text>
</comment>
<comment type="cofactor">
    <cofactor evidence="1">
        <name>Mg(2+)</name>
        <dbReference type="ChEBI" id="CHEBI:18420"/>
    </cofactor>
</comment>
<dbReference type="GO" id="GO:0046872">
    <property type="term" value="F:metal ion binding"/>
    <property type="evidence" value="ECO:0007669"/>
    <property type="project" value="UniProtKB-KW"/>
</dbReference>
<name>A0A4V2EJL4_9GAMM</name>
<comment type="caution">
    <text evidence="14">The sequence shown here is derived from an EMBL/GenBank/DDBJ whole genome shotgun (WGS) entry which is preliminary data.</text>
</comment>
<keyword evidence="5" id="KW-0479">Metal-binding</keyword>
<dbReference type="PANTHER" id="PTHR47545:SF1">
    <property type="entry name" value="MULTIFUNCTIONAL CCA PROTEIN"/>
    <property type="match status" value="1"/>
</dbReference>
<gene>
    <name evidence="14" type="ORF">C1E23_12415</name>
</gene>
<dbReference type="InterPro" id="IPR032828">
    <property type="entry name" value="PolyA_RNA-bd"/>
</dbReference>
<reference evidence="14 15" key="1">
    <citation type="submission" date="2018-01" db="EMBL/GenBank/DDBJ databases">
        <title>Co-occurrence of chitin degradation, pigmentation and bioactivity in marine Pseudoalteromonas.</title>
        <authorList>
            <person name="Paulsen S."/>
            <person name="Gram L."/>
            <person name="Machado H."/>
        </authorList>
    </citation>
    <scope>NUCLEOTIDE SEQUENCE [LARGE SCALE GENOMIC DNA]</scope>
    <source>
        <strain evidence="14 15">S3898</strain>
    </source>
</reference>
<dbReference type="AlphaFoldDB" id="A0A4V2EJL4"/>
<keyword evidence="4" id="KW-0548">Nucleotidyltransferase</keyword>
<evidence type="ECO:0000256" key="10">
    <source>
        <dbReference type="ARBA" id="ARBA00022884"/>
    </source>
</evidence>
<dbReference type="GO" id="GO:0003723">
    <property type="term" value="F:RNA binding"/>
    <property type="evidence" value="ECO:0007669"/>
    <property type="project" value="UniProtKB-KW"/>
</dbReference>
<sequence length="371" mass="41941">MKVYLVGGAVRDALLHYPIVEHDYVVVGSTPEQMLALGYTQVGKDFPVFLHSESKDEYALARKERKSGQGYTGFICDFDPTVTLEDDLYRRDLTINAIAQDESGQLVDPYHGQADIKSRILRHVGPAFSEDPLRILRVARFAARYHHLGFTLAPETFKLMKEMVSAGELKTLTKERIWLEIEKCLKTGTFHLFLDVLNELDALQDTLPILPSWNAQNSSLTEQINNQKEMSNSPHITSTWQICQFCICLQTCKLDNLKDIEQSLRIPSIFANSLRDYKTLQLLLNASLNAEGVLQFFNQIDLWRRPERFSLLLEILKHSGNKTDIAKMLENCANAAQAITAQQIIALGYKGAEIKLGLQTARVTAISKILE</sequence>
<keyword evidence="7" id="KW-0692">RNA repair</keyword>
<dbReference type="SUPFAM" id="SSF81891">
    <property type="entry name" value="Poly A polymerase C-terminal region-like"/>
    <property type="match status" value="1"/>
</dbReference>
<dbReference type="GO" id="GO:0004810">
    <property type="term" value="F:CCA tRNA nucleotidyltransferase activity"/>
    <property type="evidence" value="ECO:0007669"/>
    <property type="project" value="InterPro"/>
</dbReference>
<evidence type="ECO:0000256" key="11">
    <source>
        <dbReference type="RuleBase" id="RU003953"/>
    </source>
</evidence>
<evidence type="ECO:0000256" key="1">
    <source>
        <dbReference type="ARBA" id="ARBA00001946"/>
    </source>
</evidence>
<evidence type="ECO:0000313" key="15">
    <source>
        <dbReference type="Proteomes" id="UP000291338"/>
    </source>
</evidence>
<dbReference type="Gene3D" id="3.30.460.10">
    <property type="entry name" value="Beta Polymerase, domain 2"/>
    <property type="match status" value="1"/>
</dbReference>
<keyword evidence="6" id="KW-0547">Nucleotide-binding</keyword>
<evidence type="ECO:0000256" key="7">
    <source>
        <dbReference type="ARBA" id="ARBA00022800"/>
    </source>
</evidence>
<dbReference type="EMBL" id="PPSX01000043">
    <property type="protein sequence ID" value="RZQ52758.1"/>
    <property type="molecule type" value="Genomic_DNA"/>
</dbReference>
<protein>
    <submittedName>
        <fullName evidence="14">tRNA nucleotidyltransferase</fullName>
    </submittedName>
</protein>